<feature type="region of interest" description="Disordered" evidence="7">
    <location>
        <begin position="143"/>
        <end position="180"/>
    </location>
</feature>
<keyword evidence="3" id="KW-0813">Transport</keyword>
<evidence type="ECO:0000259" key="8">
    <source>
        <dbReference type="Pfam" id="PF07928"/>
    </source>
</evidence>
<dbReference type="InterPro" id="IPR012501">
    <property type="entry name" value="Vps54_C"/>
</dbReference>
<reference evidence="9 10" key="1">
    <citation type="submission" date="2018-02" db="EMBL/GenBank/DDBJ databases">
        <title>Genome sequence of the basidiomycete white-rot fungus Phlebia centrifuga.</title>
        <authorList>
            <person name="Granchi Z."/>
            <person name="Peng M."/>
            <person name="de Vries R.P."/>
            <person name="Hilden K."/>
            <person name="Makela M.R."/>
            <person name="Grigoriev I."/>
            <person name="Riley R."/>
        </authorList>
    </citation>
    <scope>NUCLEOTIDE SEQUENCE [LARGE SCALE GENOMIC DNA]</scope>
    <source>
        <strain evidence="9 10">FBCC195</strain>
    </source>
</reference>
<dbReference type="PANTHER" id="PTHR12965:SF0">
    <property type="entry name" value="VACUOLAR PROTEIN SORTING-ASSOCIATED PROTEIN 54"/>
    <property type="match status" value="1"/>
</dbReference>
<feature type="region of interest" description="Disordered" evidence="7">
    <location>
        <begin position="362"/>
        <end position="401"/>
    </location>
</feature>
<dbReference type="GO" id="GO:0015031">
    <property type="term" value="P:protein transport"/>
    <property type="evidence" value="ECO:0007669"/>
    <property type="project" value="UniProtKB-KW"/>
</dbReference>
<dbReference type="STRING" id="98765.A0A2R6RLY3"/>
<feature type="compositionally biased region" description="Low complexity" evidence="7">
    <location>
        <begin position="1152"/>
        <end position="1166"/>
    </location>
</feature>
<proteinExistence type="inferred from homology"/>
<evidence type="ECO:0000313" key="9">
    <source>
        <dbReference type="EMBL" id="PSS31041.1"/>
    </source>
</evidence>
<keyword evidence="6" id="KW-0175">Coiled coil</keyword>
<feature type="region of interest" description="Disordered" evidence="7">
    <location>
        <begin position="1049"/>
        <end position="1174"/>
    </location>
</feature>
<evidence type="ECO:0000256" key="2">
    <source>
        <dbReference type="ARBA" id="ARBA00009150"/>
    </source>
</evidence>
<dbReference type="Pfam" id="PF07928">
    <property type="entry name" value="Vps54"/>
    <property type="match status" value="1"/>
</dbReference>
<keyword evidence="10" id="KW-1185">Reference proteome</keyword>
<accession>A0A2R6RLY3</accession>
<dbReference type="GO" id="GO:0005829">
    <property type="term" value="C:cytosol"/>
    <property type="evidence" value="ECO:0007669"/>
    <property type="project" value="GOC"/>
</dbReference>
<feature type="domain" description="Vacuolar protein sorting-associated protein 54 C-terminal" evidence="8">
    <location>
        <begin position="771"/>
        <end position="902"/>
    </location>
</feature>
<keyword evidence="4" id="KW-0653">Protein transport</keyword>
<dbReference type="EMBL" id="MLYV02000221">
    <property type="protein sequence ID" value="PSS31041.1"/>
    <property type="molecule type" value="Genomic_DNA"/>
</dbReference>
<dbReference type="Proteomes" id="UP000186601">
    <property type="component" value="Unassembled WGS sequence"/>
</dbReference>
<dbReference type="OrthoDB" id="10259024at2759"/>
<keyword evidence="5" id="KW-0333">Golgi apparatus</keyword>
<dbReference type="PANTHER" id="PTHR12965">
    <property type="entry name" value="VACUOLAR PROTEIN SORTING 54"/>
    <property type="match status" value="1"/>
</dbReference>
<evidence type="ECO:0000256" key="5">
    <source>
        <dbReference type="ARBA" id="ARBA00023034"/>
    </source>
</evidence>
<dbReference type="InterPro" id="IPR039745">
    <property type="entry name" value="Vps54"/>
</dbReference>
<feature type="region of interest" description="Disordered" evidence="7">
    <location>
        <begin position="96"/>
        <end position="117"/>
    </location>
</feature>
<evidence type="ECO:0000256" key="4">
    <source>
        <dbReference type="ARBA" id="ARBA00022927"/>
    </source>
</evidence>
<feature type="region of interest" description="Disordered" evidence="7">
    <location>
        <begin position="699"/>
        <end position="764"/>
    </location>
</feature>
<dbReference type="GO" id="GO:0000938">
    <property type="term" value="C:GARP complex"/>
    <property type="evidence" value="ECO:0007669"/>
    <property type="project" value="InterPro"/>
</dbReference>
<feature type="compositionally biased region" description="Pro residues" evidence="7">
    <location>
        <begin position="709"/>
        <end position="719"/>
    </location>
</feature>
<evidence type="ECO:0000256" key="3">
    <source>
        <dbReference type="ARBA" id="ARBA00022448"/>
    </source>
</evidence>
<gene>
    <name evidence="9" type="ORF">PHLCEN_2v2373</name>
</gene>
<dbReference type="AlphaFoldDB" id="A0A2R6RLY3"/>
<dbReference type="GO" id="GO:0042147">
    <property type="term" value="P:retrograde transport, endosome to Golgi"/>
    <property type="evidence" value="ECO:0007669"/>
    <property type="project" value="InterPro"/>
</dbReference>
<dbReference type="GO" id="GO:0019905">
    <property type="term" value="F:syntaxin binding"/>
    <property type="evidence" value="ECO:0007669"/>
    <property type="project" value="TreeGrafter"/>
</dbReference>
<name>A0A2R6RLY3_9APHY</name>
<comment type="similarity">
    <text evidence="2">Belongs to the VPS54 family.</text>
</comment>
<comment type="subcellular location">
    <subcellularLocation>
        <location evidence="1">Golgi apparatus</location>
        <location evidence="1">trans-Golgi network</location>
    </subcellularLocation>
</comment>
<organism evidence="9 10">
    <name type="scientific">Hermanssonia centrifuga</name>
    <dbReference type="NCBI Taxonomy" id="98765"/>
    <lineage>
        <taxon>Eukaryota</taxon>
        <taxon>Fungi</taxon>
        <taxon>Dikarya</taxon>
        <taxon>Basidiomycota</taxon>
        <taxon>Agaricomycotina</taxon>
        <taxon>Agaricomycetes</taxon>
        <taxon>Polyporales</taxon>
        <taxon>Meruliaceae</taxon>
        <taxon>Hermanssonia</taxon>
    </lineage>
</organism>
<feature type="compositionally biased region" description="Pro residues" evidence="7">
    <location>
        <begin position="382"/>
        <end position="391"/>
    </location>
</feature>
<dbReference type="Gene3D" id="6.10.250.860">
    <property type="match status" value="1"/>
</dbReference>
<feature type="compositionally biased region" description="Low complexity" evidence="7">
    <location>
        <begin position="1071"/>
        <end position="1083"/>
    </location>
</feature>
<evidence type="ECO:0000313" key="10">
    <source>
        <dbReference type="Proteomes" id="UP000186601"/>
    </source>
</evidence>
<dbReference type="GO" id="GO:0006896">
    <property type="term" value="P:Golgi to vacuole transport"/>
    <property type="evidence" value="ECO:0007669"/>
    <property type="project" value="TreeGrafter"/>
</dbReference>
<protein>
    <recommendedName>
        <fullName evidence="8">Vacuolar protein sorting-associated protein 54 C-terminal domain-containing protein</fullName>
    </recommendedName>
</protein>
<feature type="compositionally biased region" description="Polar residues" evidence="7">
    <location>
        <begin position="154"/>
        <end position="166"/>
    </location>
</feature>
<evidence type="ECO:0000256" key="6">
    <source>
        <dbReference type="ARBA" id="ARBA00023054"/>
    </source>
</evidence>
<feature type="compositionally biased region" description="Pro residues" evidence="7">
    <location>
        <begin position="733"/>
        <end position="746"/>
    </location>
</feature>
<evidence type="ECO:0000256" key="7">
    <source>
        <dbReference type="SAM" id="MobiDB-lite"/>
    </source>
</evidence>
<evidence type="ECO:0000256" key="1">
    <source>
        <dbReference type="ARBA" id="ARBA00004601"/>
    </source>
</evidence>
<comment type="caution">
    <text evidence="9">The sequence shown here is derived from an EMBL/GenBank/DDBJ whole genome shotgun (WGS) entry which is preliminary data.</text>
</comment>
<sequence>MSDYASTSSRPASPVADLPNITTARPYRFTWDAANRRPGPGSISETTEGRGDYFGQTASYELHTSSATSLPLGAVPSDWSSSIHGFHAISTVLNNPHKKAAPPKAHSSLPTVPPADLPRVRRKDFDSYLRSVAPEWERFEKNAAEGREGAAQISGPSTSDSTFSGQLPSTPRTPRLPPGKPLTPLDSVPDVFFDSKFNLGDPRTFNAVTEHGDQGEFILDDPATFAYAQPILDRLSTHADTIEQHLVREISLRSTSFFAALSNLQDLQTESEQCLDRISNLRKLLKEVDEKGAKKGLEIVRLESKLRNLGAVREGVRVVGGVVEMTGVAKSLVAAGQWGEALDVVDELDALWDAGFDHEPRSAPNVTAPAALNKDGRWSPLPAVPESPPESPSLHSSHVKRRTSSIPISGLRAFSSLPSHLHALIVKVASSLSSELVNILRLDLVDRIDADGHGSASGVQMSFKDRVRPLLQSLVRTGGMREAILAWREIVILEVRNTLKRRIPAFDLDDNDQASIKTSDTTKEIASLDQSAFIDLARIMFQSFLNCIEGLQAQNSIIIEVLEAVRQPKSQFDVTALLDDLSDILSSAGELANARAAKVITVRADQHTALDLHSFWTLFNAAWDFVVQSEVICRRMIVGLRGVVVGQSKTFLQTFHQARLSQSAKLVEDEQWNPVEVPPAIQHLVNLLVDASFHDPPEFKLSASSDPTSPLPPPSPLLPNSPALQVNGAPIQPSSPVPSPLMPPNTPKHLQADSKRRGSHTPGKHLKIEERNFFAVSATLEVLALLSDYMRVIVNLPSLVTDTMSRIIELLKAFNSRTCQVVLGAGAMRSAGLKNITAKHLALASQSLSIMISLVPYVRETFRRHLSQKQAVMLVEFDKLKRDYQEHQNEIHAKLIAIMGDRLSAHIRTLQSVRWDIAKQGGGVNDYMELLVKETVTLHKVLSRYLSLSIVEYVMTQVFAAINHRLSEEYAGIDLPSQESKERLLADAKFLHEKLSALKNVRAPTAMLTIVVQEKRIEHKSPPPAPAPNAAPAPHSRFSTIFSRTETLKVPPATTPTPTFSPSVNSEKALPVLSPSPDPSSISPTPPVFSDGTPTPPVNGHTSEGETAVSSPLNDAVVADGLVEEPQQMDDADESLAVPVKEEAQSGSRAASPLLPSLSEDPQPQQTGDMHLGP</sequence>